<dbReference type="Gene3D" id="2.20.70.10">
    <property type="match status" value="1"/>
</dbReference>
<dbReference type="AlphaFoldDB" id="T1FEJ1"/>
<dbReference type="InterPro" id="IPR036020">
    <property type="entry name" value="WW_dom_sf"/>
</dbReference>
<dbReference type="InterPro" id="IPR001202">
    <property type="entry name" value="WW_dom"/>
</dbReference>
<keyword evidence="4" id="KW-1185">Reference proteome</keyword>
<dbReference type="EMBL" id="AMQM01006804">
    <property type="status" value="NOT_ANNOTATED_CDS"/>
    <property type="molecule type" value="Genomic_DNA"/>
</dbReference>
<evidence type="ECO:0000313" key="4">
    <source>
        <dbReference type="Proteomes" id="UP000015101"/>
    </source>
</evidence>
<evidence type="ECO:0000313" key="3">
    <source>
        <dbReference type="EnsemblMetazoa" id="HelroP179311"/>
    </source>
</evidence>
<organism evidence="3 4">
    <name type="scientific">Helobdella robusta</name>
    <name type="common">Californian leech</name>
    <dbReference type="NCBI Taxonomy" id="6412"/>
    <lineage>
        <taxon>Eukaryota</taxon>
        <taxon>Metazoa</taxon>
        <taxon>Spiralia</taxon>
        <taxon>Lophotrochozoa</taxon>
        <taxon>Annelida</taxon>
        <taxon>Clitellata</taxon>
        <taxon>Hirudinea</taxon>
        <taxon>Rhynchobdellida</taxon>
        <taxon>Glossiphoniidae</taxon>
        <taxon>Helobdella</taxon>
    </lineage>
</organism>
<dbReference type="EMBL" id="KB097519">
    <property type="protein sequence ID" value="ESN95536.1"/>
    <property type="molecule type" value="Genomic_DNA"/>
</dbReference>
<evidence type="ECO:0000259" key="1">
    <source>
        <dbReference type="PROSITE" id="PS50020"/>
    </source>
</evidence>
<protein>
    <recommendedName>
        <fullName evidence="1">WW domain-containing protein</fullName>
    </recommendedName>
</protein>
<dbReference type="HOGENOM" id="CLU_1166965_0_0_1"/>
<feature type="domain" description="WW" evidence="1">
    <location>
        <begin position="54"/>
        <end position="88"/>
    </location>
</feature>
<dbReference type="EnsemblMetazoa" id="HelroT179311">
    <property type="protein sequence ID" value="HelroP179311"/>
    <property type="gene ID" value="HelroG179311"/>
</dbReference>
<evidence type="ECO:0000313" key="2">
    <source>
        <dbReference type="EMBL" id="ESN95536.1"/>
    </source>
</evidence>
<dbReference type="PROSITE" id="PS50020">
    <property type="entry name" value="WW_DOMAIN_2"/>
    <property type="match status" value="1"/>
</dbReference>
<dbReference type="CTD" id="20207240"/>
<proteinExistence type="predicted"/>
<dbReference type="SUPFAM" id="SSF51045">
    <property type="entry name" value="WW domain"/>
    <property type="match status" value="1"/>
</dbReference>
<dbReference type="InParanoid" id="T1FEJ1"/>
<dbReference type="GeneID" id="20207240"/>
<reference evidence="3" key="3">
    <citation type="submission" date="2015-06" db="UniProtKB">
        <authorList>
            <consortium name="EnsemblMetazoa"/>
        </authorList>
    </citation>
    <scope>IDENTIFICATION</scope>
</reference>
<reference evidence="4" key="1">
    <citation type="submission" date="2012-12" db="EMBL/GenBank/DDBJ databases">
        <authorList>
            <person name="Hellsten U."/>
            <person name="Grimwood J."/>
            <person name="Chapman J.A."/>
            <person name="Shapiro H."/>
            <person name="Aerts A."/>
            <person name="Otillar R.P."/>
            <person name="Terry A.Y."/>
            <person name="Boore J.L."/>
            <person name="Simakov O."/>
            <person name="Marletaz F."/>
            <person name="Cho S.-J."/>
            <person name="Edsinger-Gonzales E."/>
            <person name="Havlak P."/>
            <person name="Kuo D.-H."/>
            <person name="Larsson T."/>
            <person name="Lv J."/>
            <person name="Arendt D."/>
            <person name="Savage R."/>
            <person name="Osoegawa K."/>
            <person name="de Jong P."/>
            <person name="Lindberg D.R."/>
            <person name="Seaver E.C."/>
            <person name="Weisblat D.A."/>
            <person name="Putnam N.H."/>
            <person name="Grigoriev I.V."/>
            <person name="Rokhsar D.S."/>
        </authorList>
    </citation>
    <scope>NUCLEOTIDE SEQUENCE</scope>
</reference>
<accession>T1FEJ1</accession>
<name>T1FEJ1_HELRO</name>
<sequence length="238" mass="26782">MADTTRTRSEFFNSAVQLPMLTPSLTGSNAGDGLKVGNTTTDQCVNTLTLEKLTLLPKEWEMMFSERDNKYYFTNVHLKYSTLEDPRLKLAKQLFDTNLKLTEPEEQADCLLATLFPNVSRELIRCMFIACYFNSKETATWLLKMGYKGLVQHTEKSLTSDKVACEASVLNSAKCSPEFVSSQKFSLSCKNSLLIQMSPTKTFTYSSSSPLRTYGIQKLFQSVPSSIQDCQPQSSSFK</sequence>
<dbReference type="RefSeq" id="XP_009026402.1">
    <property type="nucleotide sequence ID" value="XM_009028154.1"/>
</dbReference>
<dbReference type="KEGG" id="hro:HELRODRAFT_179311"/>
<reference evidence="2 4" key="2">
    <citation type="journal article" date="2013" name="Nature">
        <title>Insights into bilaterian evolution from three spiralian genomes.</title>
        <authorList>
            <person name="Simakov O."/>
            <person name="Marletaz F."/>
            <person name="Cho S.J."/>
            <person name="Edsinger-Gonzales E."/>
            <person name="Havlak P."/>
            <person name="Hellsten U."/>
            <person name="Kuo D.H."/>
            <person name="Larsson T."/>
            <person name="Lv J."/>
            <person name="Arendt D."/>
            <person name="Savage R."/>
            <person name="Osoegawa K."/>
            <person name="de Jong P."/>
            <person name="Grimwood J."/>
            <person name="Chapman J.A."/>
            <person name="Shapiro H."/>
            <person name="Aerts A."/>
            <person name="Otillar R.P."/>
            <person name="Terry A.Y."/>
            <person name="Boore J.L."/>
            <person name="Grigoriev I.V."/>
            <person name="Lindberg D.R."/>
            <person name="Seaver E.C."/>
            <person name="Weisblat D.A."/>
            <person name="Putnam N.H."/>
            <person name="Rokhsar D.S."/>
        </authorList>
    </citation>
    <scope>NUCLEOTIDE SEQUENCE</scope>
</reference>
<gene>
    <name evidence="3" type="primary">20207240</name>
    <name evidence="2" type="ORF">HELRODRAFT_179311</name>
</gene>
<dbReference type="Proteomes" id="UP000015101">
    <property type="component" value="Unassembled WGS sequence"/>
</dbReference>